<evidence type="ECO:0000256" key="4">
    <source>
        <dbReference type="ARBA" id="ARBA00022723"/>
    </source>
</evidence>
<comment type="caution">
    <text evidence="13">The sequence shown here is derived from an EMBL/GenBank/DDBJ whole genome shotgun (WGS) entry which is preliminary data.</text>
</comment>
<evidence type="ECO:0000256" key="7">
    <source>
        <dbReference type="ARBA" id="ARBA00022989"/>
    </source>
</evidence>
<evidence type="ECO:0000256" key="6">
    <source>
        <dbReference type="ARBA" id="ARBA00022833"/>
    </source>
</evidence>
<comment type="similarity">
    <text evidence="10">Belongs to the peptidase M48 family.</text>
</comment>
<evidence type="ECO:0000256" key="1">
    <source>
        <dbReference type="ARBA" id="ARBA00022475"/>
    </source>
</evidence>
<gene>
    <name evidence="13" type="ORF">E0Y62_00220</name>
</gene>
<evidence type="ECO:0000313" key="13">
    <source>
        <dbReference type="EMBL" id="TCJ06269.1"/>
    </source>
</evidence>
<comment type="cofactor">
    <cofactor evidence="10">
        <name>Zn(2+)</name>
        <dbReference type="ChEBI" id="CHEBI:29105"/>
    </cofactor>
    <text evidence="10">Binds 1 zinc ion per subunit.</text>
</comment>
<keyword evidence="9 11" id="KW-0472">Membrane</keyword>
<keyword evidence="7 11" id="KW-1133">Transmembrane helix</keyword>
<feature type="domain" description="Peptidase M48" evidence="12">
    <location>
        <begin position="103"/>
        <end position="277"/>
    </location>
</feature>
<keyword evidence="5 10" id="KW-0378">Hydrolase</keyword>
<evidence type="ECO:0000256" key="3">
    <source>
        <dbReference type="ARBA" id="ARBA00022692"/>
    </source>
</evidence>
<dbReference type="OrthoDB" id="15218at2"/>
<dbReference type="GO" id="GO:0004222">
    <property type="term" value="F:metalloendopeptidase activity"/>
    <property type="evidence" value="ECO:0007669"/>
    <property type="project" value="InterPro"/>
</dbReference>
<keyword evidence="2 10" id="KW-0645">Protease</keyword>
<reference evidence="13 14" key="1">
    <citation type="submission" date="2019-03" db="EMBL/GenBank/DDBJ databases">
        <authorList>
            <person name="Jensen L."/>
            <person name="Storgaard J."/>
            <person name="Sulaj E."/>
            <person name="Schramm A."/>
            <person name="Marshall I.P.G."/>
        </authorList>
    </citation>
    <scope>NUCLEOTIDE SEQUENCE [LARGE SCALE GENOMIC DNA]</scope>
    <source>
        <strain evidence="13 14">2017H2G3</strain>
    </source>
</reference>
<keyword evidence="14" id="KW-1185">Reference proteome</keyword>
<evidence type="ECO:0000256" key="5">
    <source>
        <dbReference type="ARBA" id="ARBA00022801"/>
    </source>
</evidence>
<name>A0A4R1AZY8_9BACI</name>
<feature type="transmembrane region" description="Helical" evidence="11">
    <location>
        <begin position="151"/>
        <end position="172"/>
    </location>
</feature>
<keyword evidence="6 10" id="KW-0862">Zinc</keyword>
<dbReference type="PANTHER" id="PTHR43221">
    <property type="entry name" value="PROTEASE HTPX"/>
    <property type="match status" value="1"/>
</dbReference>
<dbReference type="Proteomes" id="UP000293846">
    <property type="component" value="Unassembled WGS sequence"/>
</dbReference>
<evidence type="ECO:0000313" key="14">
    <source>
        <dbReference type="Proteomes" id="UP000293846"/>
    </source>
</evidence>
<keyword evidence="1" id="KW-1003">Cell membrane</keyword>
<evidence type="ECO:0000256" key="2">
    <source>
        <dbReference type="ARBA" id="ARBA00022670"/>
    </source>
</evidence>
<accession>A0A4R1AZY8</accession>
<protein>
    <recommendedName>
        <fullName evidence="12">Peptidase M48 domain-containing protein</fullName>
    </recommendedName>
</protein>
<evidence type="ECO:0000256" key="11">
    <source>
        <dbReference type="SAM" id="Phobius"/>
    </source>
</evidence>
<dbReference type="InterPro" id="IPR001915">
    <property type="entry name" value="Peptidase_M48"/>
</dbReference>
<evidence type="ECO:0000256" key="9">
    <source>
        <dbReference type="ARBA" id="ARBA00023136"/>
    </source>
</evidence>
<feature type="transmembrane region" description="Helical" evidence="11">
    <location>
        <begin position="187"/>
        <end position="207"/>
    </location>
</feature>
<evidence type="ECO:0000256" key="10">
    <source>
        <dbReference type="RuleBase" id="RU003983"/>
    </source>
</evidence>
<organism evidence="13 14">
    <name type="scientific">Cytobacillus praedii</name>
    <dbReference type="NCBI Taxonomy" id="1742358"/>
    <lineage>
        <taxon>Bacteria</taxon>
        <taxon>Bacillati</taxon>
        <taxon>Bacillota</taxon>
        <taxon>Bacilli</taxon>
        <taxon>Bacillales</taxon>
        <taxon>Bacillaceae</taxon>
        <taxon>Cytobacillus</taxon>
    </lineage>
</organism>
<keyword evidence="4" id="KW-0479">Metal-binding</keyword>
<dbReference type="PANTHER" id="PTHR43221:SF2">
    <property type="entry name" value="PROTEASE HTPX HOMOLOG"/>
    <property type="match status" value="1"/>
</dbReference>
<dbReference type="InterPro" id="IPR050083">
    <property type="entry name" value="HtpX_protease"/>
</dbReference>
<dbReference type="EMBL" id="SJTH01000001">
    <property type="protein sequence ID" value="TCJ06269.1"/>
    <property type="molecule type" value="Genomic_DNA"/>
</dbReference>
<dbReference type="AlphaFoldDB" id="A0A4R1AZY8"/>
<proteinExistence type="inferred from homology"/>
<sequence>MYLIDFVKRLVQMRNISISIYLLLNTILLMLIFQDPILGLILYVCSLALALSPFGEWILRIQQGCKPLSRKEHIDRLMPLFDEVYKKAKQLDPTIADDVKLFLNNDNSPNAFATGRRTICVNKGLLSYSDDEIKAVLAHEFGHLSNKDTDLILIVAVGNMIVTVMFVIYRIIFNVIGLMSAVVNRSIGTLLMTFFIDVVLVGLMWLWTKFGMVLVMHSSRKNEYAADQFAAKCGYGDELIHVIDSFNGLEVSASKGLWANLASSHPDPDERIGNLQTVDAS</sequence>
<dbReference type="CDD" id="cd07337">
    <property type="entry name" value="M48B_HtpX_like"/>
    <property type="match status" value="1"/>
</dbReference>
<dbReference type="Gene3D" id="3.30.2010.10">
    <property type="entry name" value="Metalloproteases ('zincins'), catalytic domain"/>
    <property type="match status" value="1"/>
</dbReference>
<keyword evidence="8 10" id="KW-0482">Metalloprotease</keyword>
<dbReference type="GO" id="GO:0046872">
    <property type="term" value="F:metal ion binding"/>
    <property type="evidence" value="ECO:0007669"/>
    <property type="project" value="UniProtKB-KW"/>
</dbReference>
<dbReference type="GO" id="GO:0006508">
    <property type="term" value="P:proteolysis"/>
    <property type="evidence" value="ECO:0007669"/>
    <property type="project" value="UniProtKB-KW"/>
</dbReference>
<feature type="transmembrane region" description="Helical" evidence="11">
    <location>
        <begin position="16"/>
        <end position="34"/>
    </location>
</feature>
<dbReference type="RefSeq" id="WP_131235632.1">
    <property type="nucleotide sequence ID" value="NZ_SJTH01000001.1"/>
</dbReference>
<dbReference type="Pfam" id="PF01435">
    <property type="entry name" value="Peptidase_M48"/>
    <property type="match status" value="1"/>
</dbReference>
<evidence type="ECO:0000256" key="8">
    <source>
        <dbReference type="ARBA" id="ARBA00023049"/>
    </source>
</evidence>
<evidence type="ECO:0000259" key="12">
    <source>
        <dbReference type="Pfam" id="PF01435"/>
    </source>
</evidence>
<keyword evidence="3 11" id="KW-0812">Transmembrane</keyword>